<proteinExistence type="predicted"/>
<feature type="compositionally biased region" description="Low complexity" evidence="1">
    <location>
        <begin position="35"/>
        <end position="45"/>
    </location>
</feature>
<gene>
    <name evidence="3" type="ORF">IAB16_01360</name>
</gene>
<accession>A0A940DFV2</accession>
<feature type="region of interest" description="Disordered" evidence="1">
    <location>
        <begin position="35"/>
        <end position="62"/>
    </location>
</feature>
<comment type="caution">
    <text evidence="3">The sequence shown here is derived from an EMBL/GenBank/DDBJ whole genome shotgun (WGS) entry which is preliminary data.</text>
</comment>
<feature type="chain" id="PRO_5038118806" evidence="2">
    <location>
        <begin position="33"/>
        <end position="319"/>
    </location>
</feature>
<evidence type="ECO:0000256" key="1">
    <source>
        <dbReference type="SAM" id="MobiDB-lite"/>
    </source>
</evidence>
<name>A0A940DFV2_9FIRM</name>
<dbReference type="PROSITE" id="PS51257">
    <property type="entry name" value="PROKAR_LIPOPROTEIN"/>
    <property type="match status" value="1"/>
</dbReference>
<reference evidence="3" key="2">
    <citation type="journal article" date="2021" name="PeerJ">
        <title>Extensive microbial diversity within the chicken gut microbiome revealed by metagenomics and culture.</title>
        <authorList>
            <person name="Gilroy R."/>
            <person name="Ravi A."/>
            <person name="Getino M."/>
            <person name="Pursley I."/>
            <person name="Horton D.L."/>
            <person name="Alikhan N.F."/>
            <person name="Baker D."/>
            <person name="Gharbi K."/>
            <person name="Hall N."/>
            <person name="Watson M."/>
            <person name="Adriaenssens E.M."/>
            <person name="Foster-Nyarko E."/>
            <person name="Jarju S."/>
            <person name="Secka A."/>
            <person name="Antonio M."/>
            <person name="Oren A."/>
            <person name="Chaudhuri R.R."/>
            <person name="La Ragione R."/>
            <person name="Hildebrand F."/>
            <person name="Pallen M.J."/>
        </authorList>
    </citation>
    <scope>NUCLEOTIDE SEQUENCE</scope>
    <source>
        <strain evidence="3">517</strain>
    </source>
</reference>
<dbReference type="EMBL" id="JADINF010000033">
    <property type="protein sequence ID" value="MBO8423659.1"/>
    <property type="molecule type" value="Genomic_DNA"/>
</dbReference>
<organism evidence="3 4">
    <name type="scientific">Candidatus Stercoripulliclostridium pullicola</name>
    <dbReference type="NCBI Taxonomy" id="2840953"/>
    <lineage>
        <taxon>Bacteria</taxon>
        <taxon>Bacillati</taxon>
        <taxon>Bacillota</taxon>
        <taxon>Clostridia</taxon>
        <taxon>Eubacteriales</taxon>
        <taxon>Candidatus Stercoripulliclostridium</taxon>
    </lineage>
</organism>
<evidence type="ECO:0000313" key="3">
    <source>
        <dbReference type="EMBL" id="MBO8423659.1"/>
    </source>
</evidence>
<dbReference type="Proteomes" id="UP000727857">
    <property type="component" value="Unassembled WGS sequence"/>
</dbReference>
<reference evidence="3" key="1">
    <citation type="submission" date="2020-10" db="EMBL/GenBank/DDBJ databases">
        <authorList>
            <person name="Gilroy R."/>
        </authorList>
    </citation>
    <scope>NUCLEOTIDE SEQUENCE</scope>
    <source>
        <strain evidence="3">517</strain>
    </source>
</reference>
<evidence type="ECO:0000256" key="2">
    <source>
        <dbReference type="SAM" id="SignalP"/>
    </source>
</evidence>
<feature type="signal peptide" evidence="2">
    <location>
        <begin position="1"/>
        <end position="32"/>
    </location>
</feature>
<dbReference type="AlphaFoldDB" id="A0A940DFV2"/>
<protein>
    <submittedName>
        <fullName evidence="3">Uncharacterized protein</fullName>
    </submittedName>
</protein>
<keyword evidence="2" id="KW-0732">Signal</keyword>
<evidence type="ECO:0000313" key="4">
    <source>
        <dbReference type="Proteomes" id="UP000727857"/>
    </source>
</evidence>
<sequence>MRGRTGRAITSIALLLAAILLIAAFLSACVNAETPPAGDDNPPAGGSDGSDVGEEDDLPEPYYTRVTENGKEYVYFGHAADEAADAGLNNALTNLKASGTITADADGFYTYNDKKYVCMIAAEAAAGRKLHDGAVIEAGKEYFFEYSPVKWRILEITDGVALLLAENVLGAAVYNPAGSFNSTTGLLVSGEKANDFGYSSVKAYLNGSFKESLFTEYESSYLEGGADAVGLLTREQIDVYDLKEAEGYMMTVSPTEYLIADGIDVSKIGNDYYSAWWLATPGKAATSAAMVSSGGQYGEYYEDTVSASHGLRPVIALRL</sequence>